<evidence type="ECO:0000313" key="1">
    <source>
        <dbReference type="EMBL" id="KOF88003.1"/>
    </source>
</evidence>
<name>A0A0L8HFF7_OCTBM</name>
<dbReference type="AlphaFoldDB" id="A0A0L8HFF7"/>
<sequence length="81" mass="9525">MLCLFHLCHKVNLITLKCLESFRNNMKFEICTNSANILNFGPCHLYNLNYIMHNKYLSFFLSVPELSLEDGKVYFSLPDFI</sequence>
<organism evidence="1">
    <name type="scientific">Octopus bimaculoides</name>
    <name type="common">California two-spotted octopus</name>
    <dbReference type="NCBI Taxonomy" id="37653"/>
    <lineage>
        <taxon>Eukaryota</taxon>
        <taxon>Metazoa</taxon>
        <taxon>Spiralia</taxon>
        <taxon>Lophotrochozoa</taxon>
        <taxon>Mollusca</taxon>
        <taxon>Cephalopoda</taxon>
        <taxon>Coleoidea</taxon>
        <taxon>Octopodiformes</taxon>
        <taxon>Octopoda</taxon>
        <taxon>Incirrata</taxon>
        <taxon>Octopodidae</taxon>
        <taxon>Octopus</taxon>
    </lineage>
</organism>
<accession>A0A0L8HFF7</accession>
<protein>
    <submittedName>
        <fullName evidence="1">Uncharacterized protein</fullName>
    </submittedName>
</protein>
<gene>
    <name evidence="1" type="ORF">OCBIM_22015753mg</name>
</gene>
<proteinExistence type="predicted"/>
<dbReference type="EMBL" id="KQ418289">
    <property type="protein sequence ID" value="KOF88003.1"/>
    <property type="molecule type" value="Genomic_DNA"/>
</dbReference>
<reference evidence="1" key="1">
    <citation type="submission" date="2015-07" db="EMBL/GenBank/DDBJ databases">
        <title>MeaNS - Measles Nucleotide Surveillance Program.</title>
        <authorList>
            <person name="Tran T."/>
            <person name="Druce J."/>
        </authorList>
    </citation>
    <scope>NUCLEOTIDE SEQUENCE</scope>
    <source>
        <strain evidence="1">UCB-OBI-ISO-001</strain>
        <tissue evidence="1">Gonad</tissue>
    </source>
</reference>